<feature type="chain" id="PRO_5037505729" description="DUF4340 domain-containing protein" evidence="1">
    <location>
        <begin position="27"/>
        <end position="429"/>
    </location>
</feature>
<dbReference type="Proteomes" id="UP000674938">
    <property type="component" value="Unassembled WGS sequence"/>
</dbReference>
<comment type="caution">
    <text evidence="2">The sequence shown here is derived from an EMBL/GenBank/DDBJ whole genome shotgun (WGS) entry which is preliminary data.</text>
</comment>
<name>A0A940P4G8_9ENTE</name>
<keyword evidence="3" id="KW-1185">Reference proteome</keyword>
<dbReference type="RefSeq" id="WP_209524458.1">
    <property type="nucleotide sequence ID" value="NZ_JAEEGA010000001.1"/>
</dbReference>
<dbReference type="EMBL" id="JAEEGA010000001">
    <property type="protein sequence ID" value="MBP1039556.1"/>
    <property type="molecule type" value="Genomic_DNA"/>
</dbReference>
<evidence type="ECO:0008006" key="4">
    <source>
        <dbReference type="Google" id="ProtNLM"/>
    </source>
</evidence>
<dbReference type="AlphaFoldDB" id="A0A940P4G8"/>
<evidence type="ECO:0000256" key="1">
    <source>
        <dbReference type="SAM" id="SignalP"/>
    </source>
</evidence>
<accession>A0A940P4G8</accession>
<keyword evidence="1" id="KW-0732">Signal</keyword>
<feature type="signal peptide" evidence="1">
    <location>
        <begin position="1"/>
        <end position="26"/>
    </location>
</feature>
<evidence type="ECO:0000313" key="2">
    <source>
        <dbReference type="EMBL" id="MBP1039556.1"/>
    </source>
</evidence>
<sequence>MSSRLLKVLVLMIGSICLSGCQGAKAEKENVLTFHELTEVSFAQGEEHVQVKKAADVWQRAGTADESIEELMVSLAGVKGKELSEKIELEGEPLFDLIDEQQHRTYHFYDQQEEILIVDEKGRQYQAQQADKSLALFNLQSLKAEKVFSIAKDDLQEMTIKEGDTDYRLTPETSLSRIEQTPFISGWYLADRYHQETSVEYHGMTQILNRLANFKGRTITPTEAQITALEESDTTITLATSEKEWVLEVGALPDSGNERLVKVVETSDYYMVPESEFSVLLAPPIEKIDRFIALIPLSSLKSLTVTTEDTRDEIEATHQLSEDGGTINSTFWLNGEELNEATFRKDYQKIAILSGESEWDESLEPLASEQPELTMSYTFLGDNGLKTDTIQFMPLQNRKGFAVIKNEVADFTIGNEQLATLLKVFQQIN</sequence>
<protein>
    <recommendedName>
        <fullName evidence="4">DUF4340 domain-containing protein</fullName>
    </recommendedName>
</protein>
<evidence type="ECO:0000313" key="3">
    <source>
        <dbReference type="Proteomes" id="UP000674938"/>
    </source>
</evidence>
<proteinExistence type="predicted"/>
<gene>
    <name evidence="2" type="ORF">I6N95_00910</name>
</gene>
<reference evidence="2" key="1">
    <citation type="submission" date="2020-12" db="EMBL/GenBank/DDBJ databases">
        <title>Vagococcus allomyrinae sp. nov. and Enterococcus lavae sp. nov., isolated from the larvae of Allomyrina dichotoma.</title>
        <authorList>
            <person name="Lee S.D."/>
        </authorList>
    </citation>
    <scope>NUCLEOTIDE SEQUENCE</scope>
    <source>
        <strain evidence="2">BWB3-3</strain>
    </source>
</reference>
<organism evidence="2 3">
    <name type="scientific">Vagococcus allomyrinae</name>
    <dbReference type="NCBI Taxonomy" id="2794353"/>
    <lineage>
        <taxon>Bacteria</taxon>
        <taxon>Bacillati</taxon>
        <taxon>Bacillota</taxon>
        <taxon>Bacilli</taxon>
        <taxon>Lactobacillales</taxon>
        <taxon>Enterococcaceae</taxon>
        <taxon>Vagococcus</taxon>
    </lineage>
</organism>